<protein>
    <submittedName>
        <fullName evidence="1">Uncharacterized protein</fullName>
    </submittedName>
</protein>
<dbReference type="EMBL" id="JAFNEN010000610">
    <property type="protein sequence ID" value="KAG8179645.1"/>
    <property type="molecule type" value="Genomic_DNA"/>
</dbReference>
<gene>
    <name evidence="1" type="ORF">JTE90_007374</name>
</gene>
<sequence length="143" mass="16996">MCTRKTLVVQLSCEEENFTTKLLYFSQYMKMARMISWMQRFVYNSLHCSKKMRGELTLEEVQEAEGKLFRCIQKECFQNEGAKVLEKMQTFKDDKGTIRIRTKLLHGDETNEFKFPVVLPGKHTIVRMSIMNTVQYNMQVQEF</sequence>
<dbReference type="AlphaFoldDB" id="A0AAV6U7Q9"/>
<comment type="caution">
    <text evidence="1">The sequence shown here is derived from an EMBL/GenBank/DDBJ whole genome shotgun (WGS) entry which is preliminary data.</text>
</comment>
<reference evidence="1 2" key="1">
    <citation type="journal article" date="2022" name="Nat. Ecol. Evol.">
        <title>A masculinizing supergene underlies an exaggerated male reproductive morph in a spider.</title>
        <authorList>
            <person name="Hendrickx F."/>
            <person name="De Corte Z."/>
            <person name="Sonet G."/>
            <person name="Van Belleghem S.M."/>
            <person name="Kostlbacher S."/>
            <person name="Vangestel C."/>
        </authorList>
    </citation>
    <scope>NUCLEOTIDE SEQUENCE [LARGE SCALE GENOMIC DNA]</scope>
    <source>
        <strain evidence="1">W744_W776</strain>
    </source>
</reference>
<name>A0AAV6U7Q9_9ARAC</name>
<dbReference type="Proteomes" id="UP000827092">
    <property type="component" value="Unassembled WGS sequence"/>
</dbReference>
<proteinExistence type="predicted"/>
<organism evidence="1 2">
    <name type="scientific">Oedothorax gibbosus</name>
    <dbReference type="NCBI Taxonomy" id="931172"/>
    <lineage>
        <taxon>Eukaryota</taxon>
        <taxon>Metazoa</taxon>
        <taxon>Ecdysozoa</taxon>
        <taxon>Arthropoda</taxon>
        <taxon>Chelicerata</taxon>
        <taxon>Arachnida</taxon>
        <taxon>Araneae</taxon>
        <taxon>Araneomorphae</taxon>
        <taxon>Entelegynae</taxon>
        <taxon>Araneoidea</taxon>
        <taxon>Linyphiidae</taxon>
        <taxon>Erigoninae</taxon>
        <taxon>Oedothorax</taxon>
    </lineage>
</organism>
<evidence type="ECO:0000313" key="1">
    <source>
        <dbReference type="EMBL" id="KAG8179645.1"/>
    </source>
</evidence>
<dbReference type="PANTHER" id="PTHR47331">
    <property type="entry name" value="PHD-TYPE DOMAIN-CONTAINING PROTEIN"/>
    <property type="match status" value="1"/>
</dbReference>
<evidence type="ECO:0000313" key="2">
    <source>
        <dbReference type="Proteomes" id="UP000827092"/>
    </source>
</evidence>
<keyword evidence="2" id="KW-1185">Reference proteome</keyword>
<accession>A0AAV6U7Q9</accession>